<dbReference type="Gene3D" id="3.40.190.10">
    <property type="entry name" value="Periplasmic binding protein-like II"/>
    <property type="match status" value="2"/>
</dbReference>
<reference evidence="6" key="1">
    <citation type="journal article" date="2019" name="Int. J. Syst. Evol. Microbiol.">
        <title>The Global Catalogue of Microorganisms (GCM) 10K type strain sequencing project: providing services to taxonomists for standard genome sequencing and annotation.</title>
        <authorList>
            <consortium name="The Broad Institute Genomics Platform"/>
            <consortium name="The Broad Institute Genome Sequencing Center for Infectious Disease"/>
            <person name="Wu L."/>
            <person name="Ma J."/>
        </authorList>
    </citation>
    <scope>NUCLEOTIDE SEQUENCE [LARGE SCALE GENOMIC DNA]</scope>
    <source>
        <strain evidence="6">NBRC 106348</strain>
    </source>
</reference>
<dbReference type="RefSeq" id="WP_284294857.1">
    <property type="nucleotide sequence ID" value="NZ_BSUK01000001.1"/>
</dbReference>
<dbReference type="Proteomes" id="UP001157091">
    <property type="component" value="Unassembled WGS sequence"/>
</dbReference>
<protein>
    <submittedName>
        <fullName evidence="5">ABC transporter substrate-binding protein</fullName>
    </submittedName>
</protein>
<sequence>MKKTRTLAIGAFTAVAALSLAACSSSGSGGDDKTGGASDQKTIGTVDGSGKTLTVWAMSGDYTDETLKAINDKFKADTGADVKVETQQWADIGTKLTTALATTTPPDVIDIGNTQVSTYAATGGLADLSKYKDALQQGGTWLGSLVDPSTVDGKLYAVPSFAGNRAVIYNKKTWADAGVTEAPTTYADLKSDLDKIKAKNTASDFSAFYLPGQYWYAGLSWTFDTGSKIATQQDGKWAADFSDKGVKGLDEYKAFQNAYSSKASQTLNSGGENNPDQTQLFADGKTATIIGALWDPASIVKAAGKKLTLDDLGTFALPSPSGDGMAYNFGGGEVWGVAQKSQNQDLALAWLKVATSEDIQLKLAAQPWIPNTNELAAQAATNAAPINSGFFAGASKTFSTPNATKWATVEANKVMENLFSSVASGSKSSADAAKTADDAINSTLNG</sequence>
<feature type="chain" id="PRO_5046652296" evidence="4">
    <location>
        <begin position="22"/>
        <end position="446"/>
    </location>
</feature>
<dbReference type="PANTHER" id="PTHR30061:SF50">
    <property type="entry name" value="MALTOSE_MALTODEXTRIN-BINDING PERIPLASMIC PROTEIN"/>
    <property type="match status" value="1"/>
</dbReference>
<dbReference type="InterPro" id="IPR006059">
    <property type="entry name" value="SBP"/>
</dbReference>
<dbReference type="EMBL" id="BSUK01000001">
    <property type="protein sequence ID" value="GMA26627.1"/>
    <property type="molecule type" value="Genomic_DNA"/>
</dbReference>
<dbReference type="Pfam" id="PF01547">
    <property type="entry name" value="SBP_bac_1"/>
    <property type="match status" value="1"/>
</dbReference>
<evidence type="ECO:0000256" key="2">
    <source>
        <dbReference type="ARBA" id="ARBA00022448"/>
    </source>
</evidence>
<evidence type="ECO:0000256" key="4">
    <source>
        <dbReference type="SAM" id="SignalP"/>
    </source>
</evidence>
<feature type="signal peptide" evidence="4">
    <location>
        <begin position="1"/>
        <end position="21"/>
    </location>
</feature>
<comment type="caution">
    <text evidence="5">The sequence shown here is derived from an EMBL/GenBank/DDBJ whole genome shotgun (WGS) entry which is preliminary data.</text>
</comment>
<name>A0ABQ6I8W4_9MICO</name>
<keyword evidence="2" id="KW-0813">Transport</keyword>
<evidence type="ECO:0000256" key="3">
    <source>
        <dbReference type="ARBA" id="ARBA00022729"/>
    </source>
</evidence>
<dbReference type="SUPFAM" id="SSF53850">
    <property type="entry name" value="Periplasmic binding protein-like II"/>
    <property type="match status" value="1"/>
</dbReference>
<dbReference type="PROSITE" id="PS51257">
    <property type="entry name" value="PROKAR_LIPOPROTEIN"/>
    <property type="match status" value="1"/>
</dbReference>
<keyword evidence="6" id="KW-1185">Reference proteome</keyword>
<evidence type="ECO:0000313" key="6">
    <source>
        <dbReference type="Proteomes" id="UP001157091"/>
    </source>
</evidence>
<accession>A0ABQ6I8W4</accession>
<dbReference type="PANTHER" id="PTHR30061">
    <property type="entry name" value="MALTOSE-BINDING PERIPLASMIC PROTEIN"/>
    <property type="match status" value="1"/>
</dbReference>
<comment type="similarity">
    <text evidence="1">Belongs to the bacterial solute-binding protein 1 family.</text>
</comment>
<organism evidence="5 6">
    <name type="scientific">Luteimicrobium album</name>
    <dbReference type="NCBI Taxonomy" id="1054550"/>
    <lineage>
        <taxon>Bacteria</taxon>
        <taxon>Bacillati</taxon>
        <taxon>Actinomycetota</taxon>
        <taxon>Actinomycetes</taxon>
        <taxon>Micrococcales</taxon>
        <taxon>Luteimicrobium</taxon>
    </lineage>
</organism>
<evidence type="ECO:0000313" key="5">
    <source>
        <dbReference type="EMBL" id="GMA26627.1"/>
    </source>
</evidence>
<gene>
    <name evidence="5" type="ORF">GCM10025864_43860</name>
</gene>
<evidence type="ECO:0000256" key="1">
    <source>
        <dbReference type="ARBA" id="ARBA00008520"/>
    </source>
</evidence>
<proteinExistence type="inferred from homology"/>
<keyword evidence="3 4" id="KW-0732">Signal</keyword>